<dbReference type="Gene3D" id="3.40.50.410">
    <property type="entry name" value="von Willebrand factor, type A domain"/>
    <property type="match status" value="1"/>
</dbReference>
<keyword evidence="4" id="KW-1185">Reference proteome</keyword>
<evidence type="ECO:0000313" key="4">
    <source>
        <dbReference type="Proteomes" id="UP000321595"/>
    </source>
</evidence>
<dbReference type="Proteomes" id="UP000321595">
    <property type="component" value="Chromosome"/>
</dbReference>
<dbReference type="KEGG" id="bbae:FRD01_23055"/>
<dbReference type="SUPFAM" id="SSF53300">
    <property type="entry name" value="vWA-like"/>
    <property type="match status" value="1"/>
</dbReference>
<dbReference type="OrthoDB" id="5503950at2"/>
<organism evidence="3 4">
    <name type="scientific">Microvenator marinus</name>
    <dbReference type="NCBI Taxonomy" id="2600177"/>
    <lineage>
        <taxon>Bacteria</taxon>
        <taxon>Deltaproteobacteria</taxon>
        <taxon>Bradymonadales</taxon>
        <taxon>Microvenatoraceae</taxon>
        <taxon>Microvenator</taxon>
    </lineage>
</organism>
<feature type="signal peptide" evidence="2">
    <location>
        <begin position="1"/>
        <end position="21"/>
    </location>
</feature>
<accession>A0A5B8XWX3</accession>
<keyword evidence="2" id="KW-0732">Signal</keyword>
<dbReference type="PROSITE" id="PS51257">
    <property type="entry name" value="PROKAR_LIPOPROTEIN"/>
    <property type="match status" value="1"/>
</dbReference>
<feature type="compositionally biased region" description="Acidic residues" evidence="1">
    <location>
        <begin position="98"/>
        <end position="110"/>
    </location>
</feature>
<evidence type="ECO:0000256" key="1">
    <source>
        <dbReference type="SAM" id="MobiDB-lite"/>
    </source>
</evidence>
<feature type="region of interest" description="Disordered" evidence="1">
    <location>
        <begin position="57"/>
        <end position="153"/>
    </location>
</feature>
<feature type="chain" id="PRO_5022921078" description="VWFA domain-containing protein" evidence="2">
    <location>
        <begin position="22"/>
        <end position="437"/>
    </location>
</feature>
<dbReference type="AlphaFoldDB" id="A0A5B8XWX3"/>
<sequence length="437" mass="46399">MNAKVILLGMGLSIAAFTGCASDTCTTDSDCPANNVCLNAGGVVFSGKECVPLVEPLSDNSDMSGESDLDFDDASGGDLDSGGDGIEDMPDTPIQDMQDVDLPDLADLDLGDMASDQNTPNDRDGDNVPDSLDNCPDVYNPSQASESGGIGDACNPEPVGELCLTQELKHDFIPPEFYVLVDLSGSMATKIDEVGNAFFSSSFGDQISTTRFGLGTFQSGTCPGFSHHLDIGIHSPTALALTWAGFEPDGNATLRSALQTVQTEMLGPNGFGSGRRNHILIFDGGDATGCMFTIDEVEEIRTMLLQNVRSHIIGYQYALASPNLPESLAAEGGTGGTFSNDQPHLVTNVTNLRAALDGIYAEELALSYDFKCEITLPAGNYTDFWVEVLGSRVPLDPQNGYTQSGQKIILHGAACDEARIYDDDETVRARIQARCAE</sequence>
<name>A0A5B8XWX3_9DELT</name>
<evidence type="ECO:0008006" key="5">
    <source>
        <dbReference type="Google" id="ProtNLM"/>
    </source>
</evidence>
<evidence type="ECO:0000313" key="3">
    <source>
        <dbReference type="EMBL" id="QED30060.1"/>
    </source>
</evidence>
<protein>
    <recommendedName>
        <fullName evidence="5">VWFA domain-containing protein</fullName>
    </recommendedName>
</protein>
<dbReference type="RefSeq" id="WP_146963412.1">
    <property type="nucleotide sequence ID" value="NZ_CP042467.1"/>
</dbReference>
<feature type="compositionally biased region" description="Acidic residues" evidence="1">
    <location>
        <begin position="65"/>
        <end position="75"/>
    </location>
</feature>
<reference evidence="3 4" key="1">
    <citation type="submission" date="2019-08" db="EMBL/GenBank/DDBJ databases">
        <authorList>
            <person name="Liang Q."/>
        </authorList>
    </citation>
    <scope>NUCLEOTIDE SEQUENCE [LARGE SCALE GENOMIC DNA]</scope>
    <source>
        <strain evidence="3 4">V1718</strain>
    </source>
</reference>
<proteinExistence type="predicted"/>
<dbReference type="EMBL" id="CP042467">
    <property type="protein sequence ID" value="QED30060.1"/>
    <property type="molecule type" value="Genomic_DNA"/>
</dbReference>
<evidence type="ECO:0000256" key="2">
    <source>
        <dbReference type="SAM" id="SignalP"/>
    </source>
</evidence>
<gene>
    <name evidence="3" type="ORF">FRD01_23055</name>
</gene>
<dbReference type="InterPro" id="IPR036465">
    <property type="entry name" value="vWFA_dom_sf"/>
</dbReference>
<dbReference type="CDD" id="cd00198">
    <property type="entry name" value="vWFA"/>
    <property type="match status" value="1"/>
</dbReference>